<proteinExistence type="predicted"/>
<feature type="non-terminal residue" evidence="2">
    <location>
        <position position="72"/>
    </location>
</feature>
<evidence type="ECO:0000256" key="1">
    <source>
        <dbReference type="SAM" id="Phobius"/>
    </source>
</evidence>
<evidence type="ECO:0008006" key="4">
    <source>
        <dbReference type="Google" id="ProtNLM"/>
    </source>
</evidence>
<dbReference type="OrthoDB" id="3222at2759"/>
<keyword evidence="1" id="KW-1133">Transmembrane helix</keyword>
<comment type="caution">
    <text evidence="2">The sequence shown here is derived from an EMBL/GenBank/DDBJ whole genome shotgun (WGS) entry which is preliminary data.</text>
</comment>
<gene>
    <name evidence="2" type="ORF">AFUS01_LOCUS8052</name>
</gene>
<protein>
    <recommendedName>
        <fullName evidence="4">Aquaporin</fullName>
    </recommendedName>
</protein>
<dbReference type="GO" id="GO:0015267">
    <property type="term" value="F:channel activity"/>
    <property type="evidence" value="ECO:0007669"/>
    <property type="project" value="InterPro"/>
</dbReference>
<evidence type="ECO:0000313" key="3">
    <source>
        <dbReference type="Proteomes" id="UP000708208"/>
    </source>
</evidence>
<name>A0A8J2JED5_9HEXA</name>
<dbReference type="GO" id="GO:0016020">
    <property type="term" value="C:membrane"/>
    <property type="evidence" value="ECO:0007669"/>
    <property type="project" value="InterPro"/>
</dbReference>
<evidence type="ECO:0000313" key="2">
    <source>
        <dbReference type="EMBL" id="CAG7718678.1"/>
    </source>
</evidence>
<dbReference type="EMBL" id="CAJVCH010055158">
    <property type="protein sequence ID" value="CAG7718678.1"/>
    <property type="molecule type" value="Genomic_DNA"/>
</dbReference>
<dbReference type="Pfam" id="PF00230">
    <property type="entry name" value="MIP"/>
    <property type="match status" value="1"/>
</dbReference>
<dbReference type="Proteomes" id="UP000708208">
    <property type="component" value="Unassembled WGS sequence"/>
</dbReference>
<keyword evidence="1" id="KW-0472">Membrane</keyword>
<dbReference type="AlphaFoldDB" id="A0A8J2JED5"/>
<feature type="transmembrane region" description="Helical" evidence="1">
    <location>
        <begin position="54"/>
        <end position="71"/>
    </location>
</feature>
<keyword evidence="3" id="KW-1185">Reference proteome</keyword>
<sequence length="72" mass="8004">MEKIANFRERVSVSHVEMPRKDIWKSLGAEFLGTFILMVVGCGCGLYIKEEDKLPLVGVALCWGFTVATLAQ</sequence>
<dbReference type="InterPro" id="IPR000425">
    <property type="entry name" value="MIP"/>
</dbReference>
<organism evidence="2 3">
    <name type="scientific">Allacma fusca</name>
    <dbReference type="NCBI Taxonomy" id="39272"/>
    <lineage>
        <taxon>Eukaryota</taxon>
        <taxon>Metazoa</taxon>
        <taxon>Ecdysozoa</taxon>
        <taxon>Arthropoda</taxon>
        <taxon>Hexapoda</taxon>
        <taxon>Collembola</taxon>
        <taxon>Symphypleona</taxon>
        <taxon>Sminthuridae</taxon>
        <taxon>Allacma</taxon>
    </lineage>
</organism>
<reference evidence="2" key="1">
    <citation type="submission" date="2021-06" db="EMBL/GenBank/DDBJ databases">
        <authorList>
            <person name="Hodson N. C."/>
            <person name="Mongue J. A."/>
            <person name="Jaron S. K."/>
        </authorList>
    </citation>
    <scope>NUCLEOTIDE SEQUENCE</scope>
</reference>
<accession>A0A8J2JED5</accession>
<keyword evidence="1" id="KW-0812">Transmembrane</keyword>
<feature type="transmembrane region" description="Helical" evidence="1">
    <location>
        <begin position="27"/>
        <end position="48"/>
    </location>
</feature>